<dbReference type="EnsemblPlants" id="Pp3c3_29490V3.1">
    <property type="protein sequence ID" value="Pp3c3_29490V3.1"/>
    <property type="gene ID" value="Pp3c3_29490"/>
</dbReference>
<dbReference type="InParanoid" id="A0A2K1KWF4"/>
<reference evidence="2" key="3">
    <citation type="submission" date="2020-12" db="UniProtKB">
        <authorList>
            <consortium name="EnsemblPlants"/>
        </authorList>
    </citation>
    <scope>IDENTIFICATION</scope>
</reference>
<name>A0A2K1KWF4_PHYPA</name>
<reference evidence="1 3" key="2">
    <citation type="journal article" date="2018" name="Plant J.">
        <title>The Physcomitrella patens chromosome-scale assembly reveals moss genome structure and evolution.</title>
        <authorList>
            <person name="Lang D."/>
            <person name="Ullrich K.K."/>
            <person name="Murat F."/>
            <person name="Fuchs J."/>
            <person name="Jenkins J."/>
            <person name="Haas F.B."/>
            <person name="Piednoel M."/>
            <person name="Gundlach H."/>
            <person name="Van Bel M."/>
            <person name="Meyberg R."/>
            <person name="Vives C."/>
            <person name="Morata J."/>
            <person name="Symeonidi A."/>
            <person name="Hiss M."/>
            <person name="Muchero W."/>
            <person name="Kamisugi Y."/>
            <person name="Saleh O."/>
            <person name="Blanc G."/>
            <person name="Decker E.L."/>
            <person name="van Gessel N."/>
            <person name="Grimwood J."/>
            <person name="Hayes R.D."/>
            <person name="Graham S.W."/>
            <person name="Gunter L.E."/>
            <person name="McDaniel S.F."/>
            <person name="Hoernstein S.N.W."/>
            <person name="Larsson A."/>
            <person name="Li F.W."/>
            <person name="Perroud P.F."/>
            <person name="Phillips J."/>
            <person name="Ranjan P."/>
            <person name="Rokshar D.S."/>
            <person name="Rothfels C.J."/>
            <person name="Schneider L."/>
            <person name="Shu S."/>
            <person name="Stevenson D.W."/>
            <person name="Thummler F."/>
            <person name="Tillich M."/>
            <person name="Villarreal Aguilar J.C."/>
            <person name="Widiez T."/>
            <person name="Wong G.K."/>
            <person name="Wymore A."/>
            <person name="Zhang Y."/>
            <person name="Zimmer A.D."/>
            <person name="Quatrano R.S."/>
            <person name="Mayer K.F.X."/>
            <person name="Goodstein D."/>
            <person name="Casacuberta J.M."/>
            <person name="Vandepoele K."/>
            <person name="Reski R."/>
            <person name="Cuming A.C."/>
            <person name="Tuskan G.A."/>
            <person name="Maumus F."/>
            <person name="Salse J."/>
            <person name="Schmutz J."/>
            <person name="Rensing S.A."/>
        </authorList>
    </citation>
    <scope>NUCLEOTIDE SEQUENCE [LARGE SCALE GENOMIC DNA]</scope>
    <source>
        <strain evidence="2 3">cv. Gransden 2004</strain>
    </source>
</reference>
<dbReference type="Gramene" id="Pp3c3_29490V3.1">
    <property type="protein sequence ID" value="Pp3c3_29490V3.1"/>
    <property type="gene ID" value="Pp3c3_29490"/>
</dbReference>
<gene>
    <name evidence="1" type="ORF">PHYPA_005122</name>
</gene>
<dbReference type="Proteomes" id="UP000006727">
    <property type="component" value="Chromosome 3"/>
</dbReference>
<protein>
    <submittedName>
        <fullName evidence="1 2">Uncharacterized protein</fullName>
    </submittedName>
</protein>
<organism evidence="1">
    <name type="scientific">Physcomitrium patens</name>
    <name type="common">Spreading-leaved earth moss</name>
    <name type="synonym">Physcomitrella patens</name>
    <dbReference type="NCBI Taxonomy" id="3218"/>
    <lineage>
        <taxon>Eukaryota</taxon>
        <taxon>Viridiplantae</taxon>
        <taxon>Streptophyta</taxon>
        <taxon>Embryophyta</taxon>
        <taxon>Bryophyta</taxon>
        <taxon>Bryophytina</taxon>
        <taxon>Bryopsida</taxon>
        <taxon>Funariidae</taxon>
        <taxon>Funariales</taxon>
        <taxon>Funariaceae</taxon>
        <taxon>Physcomitrium</taxon>
    </lineage>
</organism>
<dbReference type="AlphaFoldDB" id="A0A2K1KWF4"/>
<evidence type="ECO:0000313" key="1">
    <source>
        <dbReference type="EMBL" id="PNR58127.1"/>
    </source>
</evidence>
<sequence>MDNEVSACLLTNKFCLTGEKLEDTVDDYYGMKTLSASDKAELYETCCDDLFRGEKYDIPLRQFIHKAIQSH</sequence>
<evidence type="ECO:0000313" key="2">
    <source>
        <dbReference type="EnsemblPlants" id="Pp3c3_29490V3.1"/>
    </source>
</evidence>
<proteinExistence type="predicted"/>
<dbReference type="EMBL" id="ABEU02000003">
    <property type="protein sequence ID" value="PNR58127.1"/>
    <property type="molecule type" value="Genomic_DNA"/>
</dbReference>
<accession>A0A2K1KWF4</accession>
<reference evidence="1 3" key="1">
    <citation type="journal article" date="2008" name="Science">
        <title>The Physcomitrella genome reveals evolutionary insights into the conquest of land by plants.</title>
        <authorList>
            <person name="Rensing S."/>
            <person name="Lang D."/>
            <person name="Zimmer A."/>
            <person name="Terry A."/>
            <person name="Salamov A."/>
            <person name="Shapiro H."/>
            <person name="Nishiyama T."/>
            <person name="Perroud P.-F."/>
            <person name="Lindquist E."/>
            <person name="Kamisugi Y."/>
            <person name="Tanahashi T."/>
            <person name="Sakakibara K."/>
            <person name="Fujita T."/>
            <person name="Oishi K."/>
            <person name="Shin-I T."/>
            <person name="Kuroki Y."/>
            <person name="Toyoda A."/>
            <person name="Suzuki Y."/>
            <person name="Hashimoto A."/>
            <person name="Yamaguchi K."/>
            <person name="Sugano A."/>
            <person name="Kohara Y."/>
            <person name="Fujiyama A."/>
            <person name="Anterola A."/>
            <person name="Aoki S."/>
            <person name="Ashton N."/>
            <person name="Barbazuk W.B."/>
            <person name="Barker E."/>
            <person name="Bennetzen J."/>
            <person name="Bezanilla M."/>
            <person name="Blankenship R."/>
            <person name="Cho S.H."/>
            <person name="Dutcher S."/>
            <person name="Estelle M."/>
            <person name="Fawcett J.A."/>
            <person name="Gundlach H."/>
            <person name="Hanada K."/>
            <person name="Heyl A."/>
            <person name="Hicks K.A."/>
            <person name="Hugh J."/>
            <person name="Lohr M."/>
            <person name="Mayer K."/>
            <person name="Melkozernov A."/>
            <person name="Murata T."/>
            <person name="Nelson D."/>
            <person name="Pils B."/>
            <person name="Prigge M."/>
            <person name="Reiss B."/>
            <person name="Renner T."/>
            <person name="Rombauts S."/>
            <person name="Rushton P."/>
            <person name="Sanderfoot A."/>
            <person name="Schween G."/>
            <person name="Shiu S.-H."/>
            <person name="Stueber K."/>
            <person name="Theodoulou F.L."/>
            <person name="Tu H."/>
            <person name="Van de Peer Y."/>
            <person name="Verrier P.J."/>
            <person name="Waters E."/>
            <person name="Wood A."/>
            <person name="Yang L."/>
            <person name="Cove D."/>
            <person name="Cuming A."/>
            <person name="Hasebe M."/>
            <person name="Lucas S."/>
            <person name="Mishler D.B."/>
            <person name="Reski R."/>
            <person name="Grigoriev I."/>
            <person name="Quatrano R.S."/>
            <person name="Boore J.L."/>
        </authorList>
    </citation>
    <scope>NUCLEOTIDE SEQUENCE [LARGE SCALE GENOMIC DNA]</scope>
    <source>
        <strain evidence="2 3">cv. Gransden 2004</strain>
    </source>
</reference>
<keyword evidence="3" id="KW-1185">Reference proteome</keyword>
<evidence type="ECO:0000313" key="3">
    <source>
        <dbReference type="Proteomes" id="UP000006727"/>
    </source>
</evidence>